<dbReference type="PROSITE" id="PS01211">
    <property type="entry name" value="UPF0001"/>
    <property type="match status" value="1"/>
</dbReference>
<sequence length="236" mass="24403">MNNPDTTRRDEIAAGLTEVERRIAAACAAAGRARQEVTLVAVTKTYPASDVRLLSALGVAHVGENRDQEAAPKARECAGLPLTWHFVGQIQTNKARSVVSYADVVHSVDRPRLAEALSRAAAGAGRRVTCLLQVALDDDPGRGGVVPSGVAALAEAVAASEGLVLGGVMAVAPLGGDPGRAFARLAEISADLRTDHPEATVISAGMSGDLDHAIAHGSTLVRVGTALLGRRKPFVR</sequence>
<dbReference type="RefSeq" id="WP_380831844.1">
    <property type="nucleotide sequence ID" value="NZ_JBHTCG010000047.1"/>
</dbReference>
<evidence type="ECO:0000256" key="3">
    <source>
        <dbReference type="RuleBase" id="RU004514"/>
    </source>
</evidence>
<name>A0ABW2PEW4_9ACTN</name>
<comment type="caution">
    <text evidence="5">The sequence shown here is derived from an EMBL/GenBank/DDBJ whole genome shotgun (WGS) entry which is preliminary data.</text>
</comment>
<gene>
    <name evidence="5" type="ORF">ACFQSB_37315</name>
</gene>
<dbReference type="PIRSF" id="PIRSF004848">
    <property type="entry name" value="YBL036c_PLPDEIII"/>
    <property type="match status" value="1"/>
</dbReference>
<organism evidence="5 6">
    <name type="scientific">Sphaerisporangium rhizosphaerae</name>
    <dbReference type="NCBI Taxonomy" id="2269375"/>
    <lineage>
        <taxon>Bacteria</taxon>
        <taxon>Bacillati</taxon>
        <taxon>Actinomycetota</taxon>
        <taxon>Actinomycetes</taxon>
        <taxon>Streptosporangiales</taxon>
        <taxon>Streptosporangiaceae</taxon>
        <taxon>Sphaerisporangium</taxon>
    </lineage>
</organism>
<proteinExistence type="inferred from homology"/>
<dbReference type="HAMAP" id="MF_02087">
    <property type="entry name" value="PLP_homeostasis"/>
    <property type="match status" value="1"/>
</dbReference>
<keyword evidence="6" id="KW-1185">Reference proteome</keyword>
<evidence type="ECO:0000313" key="6">
    <source>
        <dbReference type="Proteomes" id="UP001596496"/>
    </source>
</evidence>
<dbReference type="InterPro" id="IPR001608">
    <property type="entry name" value="Ala_racemase_N"/>
</dbReference>
<dbReference type="InterPro" id="IPR011078">
    <property type="entry name" value="PyrdxlP_homeostasis"/>
</dbReference>
<dbReference type="Pfam" id="PF01168">
    <property type="entry name" value="Ala_racemase_N"/>
    <property type="match status" value="1"/>
</dbReference>
<accession>A0ABW2PEW4</accession>
<keyword evidence="1 2" id="KW-0663">Pyridoxal phosphate</keyword>
<evidence type="ECO:0000256" key="2">
    <source>
        <dbReference type="HAMAP-Rule" id="MF_02087"/>
    </source>
</evidence>
<evidence type="ECO:0000256" key="1">
    <source>
        <dbReference type="ARBA" id="ARBA00022898"/>
    </source>
</evidence>
<dbReference type="CDD" id="cd00635">
    <property type="entry name" value="PLPDE_III_YBL036c_like"/>
    <property type="match status" value="1"/>
</dbReference>
<dbReference type="InterPro" id="IPR029066">
    <property type="entry name" value="PLP-binding_barrel"/>
</dbReference>
<comment type="function">
    <text evidence="2">Pyridoxal 5'-phosphate (PLP)-binding protein, which is involved in PLP homeostasis.</text>
</comment>
<comment type="similarity">
    <text evidence="2 3">Belongs to the pyridoxal phosphate-binding protein YggS/PROSC family.</text>
</comment>
<reference evidence="6" key="1">
    <citation type="journal article" date="2019" name="Int. J. Syst. Evol. Microbiol.">
        <title>The Global Catalogue of Microorganisms (GCM) 10K type strain sequencing project: providing services to taxonomists for standard genome sequencing and annotation.</title>
        <authorList>
            <consortium name="The Broad Institute Genomics Platform"/>
            <consortium name="The Broad Institute Genome Sequencing Center for Infectious Disease"/>
            <person name="Wu L."/>
            <person name="Ma J."/>
        </authorList>
    </citation>
    <scope>NUCLEOTIDE SEQUENCE [LARGE SCALE GENOMIC DNA]</scope>
    <source>
        <strain evidence="6">CECT 7649</strain>
    </source>
</reference>
<dbReference type="Gene3D" id="3.20.20.10">
    <property type="entry name" value="Alanine racemase"/>
    <property type="match status" value="1"/>
</dbReference>
<evidence type="ECO:0000313" key="5">
    <source>
        <dbReference type="EMBL" id="MFC7387919.1"/>
    </source>
</evidence>
<dbReference type="Proteomes" id="UP001596496">
    <property type="component" value="Unassembled WGS sequence"/>
</dbReference>
<feature type="modified residue" description="N6-(pyridoxal phosphate)lysine" evidence="2">
    <location>
        <position position="44"/>
    </location>
</feature>
<evidence type="ECO:0000259" key="4">
    <source>
        <dbReference type="Pfam" id="PF01168"/>
    </source>
</evidence>
<dbReference type="PANTHER" id="PTHR10146">
    <property type="entry name" value="PROLINE SYNTHETASE CO-TRANSCRIBED BACTERIAL HOMOLOG PROTEIN"/>
    <property type="match status" value="1"/>
</dbReference>
<dbReference type="SUPFAM" id="SSF51419">
    <property type="entry name" value="PLP-binding barrel"/>
    <property type="match status" value="1"/>
</dbReference>
<feature type="domain" description="Alanine racemase N-terminal" evidence="4">
    <location>
        <begin position="32"/>
        <end position="230"/>
    </location>
</feature>
<dbReference type="PANTHER" id="PTHR10146:SF14">
    <property type="entry name" value="PYRIDOXAL PHOSPHATE HOMEOSTASIS PROTEIN"/>
    <property type="match status" value="1"/>
</dbReference>
<dbReference type="EMBL" id="JBHTCG010000047">
    <property type="protein sequence ID" value="MFC7387919.1"/>
    <property type="molecule type" value="Genomic_DNA"/>
</dbReference>
<protein>
    <recommendedName>
        <fullName evidence="2">Pyridoxal phosphate homeostasis protein</fullName>
        <shortName evidence="2">PLP homeostasis protein</shortName>
    </recommendedName>
</protein>
<dbReference type="NCBIfam" id="TIGR00044">
    <property type="entry name" value="YggS family pyridoxal phosphate-dependent enzyme"/>
    <property type="match status" value="1"/>
</dbReference>